<proteinExistence type="predicted"/>
<keyword evidence="1" id="KW-1133">Transmembrane helix</keyword>
<evidence type="ECO:0000313" key="2">
    <source>
        <dbReference type="EMBL" id="VBB45209.1"/>
    </source>
</evidence>
<sequence length="95" mass="11165">MNFKNLLLHLQNVLIFYVKYINPILHILFSYFIIMGNFVEATIKEIKNIYKDGSAPSDSTISRRIDLARSALGKKEHQIISLQEYCNYFSIRYSE</sequence>
<evidence type="ECO:0000256" key="1">
    <source>
        <dbReference type="SAM" id="Phobius"/>
    </source>
</evidence>
<dbReference type="EMBL" id="UPXZ01000024">
    <property type="protein sequence ID" value="VBB45209.1"/>
    <property type="molecule type" value="Genomic_DNA"/>
</dbReference>
<keyword evidence="1" id="KW-0812">Transmembrane</keyword>
<keyword evidence="1" id="KW-0472">Membrane</keyword>
<reference evidence="2" key="1">
    <citation type="submission" date="2018-07" db="EMBL/GenBank/DDBJ databases">
        <authorList>
            <consortium name="Genoscope - CEA"/>
            <person name="William W."/>
        </authorList>
    </citation>
    <scope>NUCLEOTIDE SEQUENCE</scope>
    <source>
        <strain evidence="2">IK1</strain>
    </source>
</reference>
<accession>A0A653AAW7</accession>
<gene>
    <name evidence="2" type="ORF">TRIP_D300126</name>
</gene>
<dbReference type="AlphaFoldDB" id="A0A653AAW7"/>
<protein>
    <submittedName>
        <fullName evidence="2">Uncharacterized protein</fullName>
    </submittedName>
</protein>
<organism evidence="2">
    <name type="scientific">uncultured Paludibacter sp</name>
    <dbReference type="NCBI Taxonomy" id="497635"/>
    <lineage>
        <taxon>Bacteria</taxon>
        <taxon>Pseudomonadati</taxon>
        <taxon>Bacteroidota</taxon>
        <taxon>Bacteroidia</taxon>
        <taxon>Bacteroidales</taxon>
        <taxon>Paludibacteraceae</taxon>
        <taxon>Paludibacter</taxon>
        <taxon>environmental samples</taxon>
    </lineage>
</organism>
<name>A0A653AAW7_9BACT</name>
<feature type="transmembrane region" description="Helical" evidence="1">
    <location>
        <begin position="20"/>
        <end position="39"/>
    </location>
</feature>